<organism evidence="2 3">
    <name type="scientific">Nocardia speluncae</name>
    <dbReference type="NCBI Taxonomy" id="419477"/>
    <lineage>
        <taxon>Bacteria</taxon>
        <taxon>Bacillati</taxon>
        <taxon>Actinomycetota</taxon>
        <taxon>Actinomycetes</taxon>
        <taxon>Mycobacteriales</taxon>
        <taxon>Nocardiaceae</taxon>
        <taxon>Nocardia</taxon>
    </lineage>
</organism>
<protein>
    <submittedName>
        <fullName evidence="2">TRAP transporter substrate-binding protein DctP</fullName>
    </submittedName>
</protein>
<comment type="caution">
    <text evidence="2">The sequence shown here is derived from an EMBL/GenBank/DDBJ whole genome shotgun (WGS) entry which is preliminary data.</text>
</comment>
<dbReference type="EMBL" id="JAAXOO010000001">
    <property type="protein sequence ID" value="NKY31655.1"/>
    <property type="molecule type" value="Genomic_DNA"/>
</dbReference>
<proteinExistence type="predicted"/>
<dbReference type="PANTHER" id="PTHR33376:SF15">
    <property type="entry name" value="BLL6794 PROTEIN"/>
    <property type="match status" value="1"/>
</dbReference>
<evidence type="ECO:0000313" key="3">
    <source>
        <dbReference type="Proteomes" id="UP000565715"/>
    </source>
</evidence>
<dbReference type="NCBIfam" id="NF037995">
    <property type="entry name" value="TRAP_S1"/>
    <property type="match status" value="1"/>
</dbReference>
<keyword evidence="3" id="KW-1185">Reference proteome</keyword>
<dbReference type="AlphaFoldDB" id="A0A846X886"/>
<accession>A0A846X886</accession>
<sequence length="464" mass="48682">MISIITVRRLTPIARVVCTNQPAHIVFQPSVPFEGDSVSKFFTRAGTAGRVGALAAAGALVLAGCAESSLGGAHGGGTSVAYGATKAEYQAAFADMDTILLHTQSPGAKGSVAGSFVEKYVAAVEEWSGGKIDFEVAYSDAIAKSTEIDNAIGDGRLDMGQVLTVYEPKEFPASAALLDAGVLSDQGVVTGTMQSNAWPAEVAYSTPEIIAEFEDKGLHLMMPAYNAGVNALFCAQPTTTLSDFAGKSISVGSTVAGEQVEALGGTSTSVAYTEAYEALQRGVIDCAMVSPSAAQIGGLIEVAPHTVIDPAAGLAVPTGNMVFNADLWANLPLAARQLLWDRLDVFLSASIEDKIWPVTANVVQEIEQYGGAVVPFAGDARARLTEANDKIVDGIAENSALDGAAFAPAVREKTRKWSDIIADLGYENDTDYNGFGEWFAPGKVDIDPYVQRVFEEVLLDRRPA</sequence>
<dbReference type="GO" id="GO:0055085">
    <property type="term" value="P:transmembrane transport"/>
    <property type="evidence" value="ECO:0007669"/>
    <property type="project" value="InterPro"/>
</dbReference>
<name>A0A846X886_9NOCA</name>
<gene>
    <name evidence="2" type="primary">dctP</name>
    <name evidence="2" type="ORF">HGA13_01005</name>
</gene>
<reference evidence="2 3" key="1">
    <citation type="submission" date="2020-04" db="EMBL/GenBank/DDBJ databases">
        <title>MicrobeNet Type strains.</title>
        <authorList>
            <person name="Nicholson A.C."/>
        </authorList>
    </citation>
    <scope>NUCLEOTIDE SEQUENCE [LARGE SCALE GENOMIC DNA]</scope>
    <source>
        <strain evidence="2 3">DSM 45078</strain>
    </source>
</reference>
<dbReference type="Pfam" id="PF03480">
    <property type="entry name" value="DctP"/>
    <property type="match status" value="1"/>
</dbReference>
<evidence type="ECO:0000313" key="2">
    <source>
        <dbReference type="EMBL" id="NKY31655.1"/>
    </source>
</evidence>
<dbReference type="Proteomes" id="UP000565715">
    <property type="component" value="Unassembled WGS sequence"/>
</dbReference>
<dbReference type="PANTHER" id="PTHR33376">
    <property type="match status" value="1"/>
</dbReference>
<dbReference type="InterPro" id="IPR018389">
    <property type="entry name" value="DctP_fam"/>
</dbReference>
<keyword evidence="1" id="KW-0732">Signal</keyword>
<dbReference type="Gene3D" id="3.40.190.170">
    <property type="entry name" value="Bacterial extracellular solute-binding protein, family 7"/>
    <property type="match status" value="1"/>
</dbReference>
<dbReference type="InterPro" id="IPR038404">
    <property type="entry name" value="TRAP_DctP_sf"/>
</dbReference>
<evidence type="ECO:0000256" key="1">
    <source>
        <dbReference type="ARBA" id="ARBA00022729"/>
    </source>
</evidence>